<organism evidence="2 3">
    <name type="scientific">Elstera litoralis</name>
    <dbReference type="NCBI Taxonomy" id="552518"/>
    <lineage>
        <taxon>Bacteria</taxon>
        <taxon>Pseudomonadati</taxon>
        <taxon>Pseudomonadota</taxon>
        <taxon>Alphaproteobacteria</taxon>
        <taxon>Rhodospirillales</taxon>
        <taxon>Rhodospirillaceae</taxon>
        <taxon>Elstera</taxon>
    </lineage>
</organism>
<sequence length="135" mass="15118">MLVSAIRSANGPSRQLLKLVLQGRLNPLVSVPLMAEYEAVMTRPEHLARARLSRNDVTEILDAMTLYIERVPLWFSIRPATKDANDDMVLETAVNGRADALITENIEDFKEGALRYGIQVLKPSAALHSMTEMKR</sequence>
<comment type="caution">
    <text evidence="2">The sequence shown here is derived from an EMBL/GenBank/DDBJ whole genome shotgun (WGS) entry which is preliminary data.</text>
</comment>
<accession>A0A0F3IJQ1</accession>
<feature type="domain" description="PIN" evidence="1">
    <location>
        <begin position="2"/>
        <end position="106"/>
    </location>
</feature>
<dbReference type="Proteomes" id="UP000033774">
    <property type="component" value="Unassembled WGS sequence"/>
</dbReference>
<dbReference type="PATRIC" id="fig|552518.3.peg.54"/>
<dbReference type="PANTHER" id="PTHR34610">
    <property type="entry name" value="SSL7007 PROTEIN"/>
    <property type="match status" value="1"/>
</dbReference>
<dbReference type="InterPro" id="IPR002850">
    <property type="entry name" value="PIN_toxin-like"/>
</dbReference>
<keyword evidence="3" id="KW-1185">Reference proteome</keyword>
<dbReference type="PANTHER" id="PTHR34610:SF3">
    <property type="entry name" value="SSL7007 PROTEIN"/>
    <property type="match status" value="1"/>
</dbReference>
<dbReference type="NCBIfam" id="TIGR00305">
    <property type="entry name" value="putative toxin-antitoxin system toxin component, PIN family"/>
    <property type="match status" value="1"/>
</dbReference>
<name>A0A0F3IJQ1_9PROT</name>
<dbReference type="InterPro" id="IPR029060">
    <property type="entry name" value="PIN-like_dom_sf"/>
</dbReference>
<evidence type="ECO:0000313" key="2">
    <source>
        <dbReference type="EMBL" id="KJV05779.1"/>
    </source>
</evidence>
<dbReference type="SUPFAM" id="SSF88723">
    <property type="entry name" value="PIN domain-like"/>
    <property type="match status" value="1"/>
</dbReference>
<dbReference type="InterPro" id="IPR002716">
    <property type="entry name" value="PIN_dom"/>
</dbReference>
<dbReference type="EMBL" id="LAJY01001002">
    <property type="protein sequence ID" value="KJV05779.1"/>
    <property type="molecule type" value="Genomic_DNA"/>
</dbReference>
<gene>
    <name evidence="2" type="ORF">VZ95_21150</name>
</gene>
<reference evidence="2 3" key="1">
    <citation type="submission" date="2015-03" db="EMBL/GenBank/DDBJ databases">
        <title>Draft genome sequence of Elstera litoralis.</title>
        <authorList>
            <person name="Rahalkar M.C."/>
            <person name="Dhakephalkar P.K."/>
            <person name="Pore S.D."/>
            <person name="Arora P."/>
            <person name="Kapse N.G."/>
            <person name="Pandit P.S."/>
        </authorList>
    </citation>
    <scope>NUCLEOTIDE SEQUENCE [LARGE SCALE GENOMIC DNA]</scope>
    <source>
        <strain evidence="2 3">Dia-1</strain>
    </source>
</reference>
<protein>
    <recommendedName>
        <fullName evidence="1">PIN domain-containing protein</fullName>
    </recommendedName>
</protein>
<proteinExistence type="predicted"/>
<evidence type="ECO:0000259" key="1">
    <source>
        <dbReference type="Pfam" id="PF13470"/>
    </source>
</evidence>
<dbReference type="AlphaFoldDB" id="A0A0F3IJQ1"/>
<dbReference type="Pfam" id="PF13470">
    <property type="entry name" value="PIN_3"/>
    <property type="match status" value="1"/>
</dbReference>
<evidence type="ECO:0000313" key="3">
    <source>
        <dbReference type="Proteomes" id="UP000033774"/>
    </source>
</evidence>